<sequence>MGTRLNEIPNAPPRSFNRVGNAPRVQALDQPKTRGPMGTRLNEIPNAPPLSFNRVGNAPRVQTPDRPKRATQWARG</sequence>
<evidence type="ECO:0000256" key="1">
    <source>
        <dbReference type="SAM" id="MobiDB-lite"/>
    </source>
</evidence>
<feature type="region of interest" description="Disordered" evidence="1">
    <location>
        <begin position="1"/>
        <end position="76"/>
    </location>
</feature>
<dbReference type="AlphaFoldDB" id="A0A518IVC6"/>
<evidence type="ECO:0000313" key="3">
    <source>
        <dbReference type="Proteomes" id="UP000316770"/>
    </source>
</evidence>
<organism evidence="2 3">
    <name type="scientific">Rosistilla oblonga</name>
    <dbReference type="NCBI Taxonomy" id="2527990"/>
    <lineage>
        <taxon>Bacteria</taxon>
        <taxon>Pseudomonadati</taxon>
        <taxon>Planctomycetota</taxon>
        <taxon>Planctomycetia</taxon>
        <taxon>Pirellulales</taxon>
        <taxon>Pirellulaceae</taxon>
        <taxon>Rosistilla</taxon>
    </lineage>
</organism>
<reference evidence="2 3" key="1">
    <citation type="submission" date="2019-02" db="EMBL/GenBank/DDBJ databases">
        <title>Deep-cultivation of Planctomycetes and their phenomic and genomic characterization uncovers novel biology.</title>
        <authorList>
            <person name="Wiegand S."/>
            <person name="Jogler M."/>
            <person name="Boedeker C."/>
            <person name="Pinto D."/>
            <person name="Vollmers J."/>
            <person name="Rivas-Marin E."/>
            <person name="Kohn T."/>
            <person name="Peeters S.H."/>
            <person name="Heuer A."/>
            <person name="Rast P."/>
            <person name="Oberbeckmann S."/>
            <person name="Bunk B."/>
            <person name="Jeske O."/>
            <person name="Meyerdierks A."/>
            <person name="Storesund J.E."/>
            <person name="Kallscheuer N."/>
            <person name="Luecker S."/>
            <person name="Lage O.M."/>
            <person name="Pohl T."/>
            <person name="Merkel B.J."/>
            <person name="Hornburger P."/>
            <person name="Mueller R.-W."/>
            <person name="Bruemmer F."/>
            <person name="Labrenz M."/>
            <person name="Spormann A.M."/>
            <person name="Op den Camp H."/>
            <person name="Overmann J."/>
            <person name="Amann R."/>
            <person name="Jetten M.S.M."/>
            <person name="Mascher T."/>
            <person name="Medema M.H."/>
            <person name="Devos D.P."/>
            <person name="Kaster A.-K."/>
            <person name="Ovreas L."/>
            <person name="Rohde M."/>
            <person name="Galperin M.Y."/>
            <person name="Jogler C."/>
        </authorList>
    </citation>
    <scope>NUCLEOTIDE SEQUENCE [LARGE SCALE GENOMIC DNA]</scope>
    <source>
        <strain evidence="2 3">Mal33</strain>
    </source>
</reference>
<dbReference type="EMBL" id="CP036318">
    <property type="protein sequence ID" value="QDV57036.1"/>
    <property type="molecule type" value="Genomic_DNA"/>
</dbReference>
<name>A0A518IVC6_9BACT</name>
<evidence type="ECO:0000313" key="2">
    <source>
        <dbReference type="EMBL" id="QDV57036.1"/>
    </source>
</evidence>
<dbReference type="Proteomes" id="UP000316770">
    <property type="component" value="Chromosome"/>
</dbReference>
<protein>
    <submittedName>
        <fullName evidence="2">Uncharacterized protein</fullName>
    </submittedName>
</protein>
<accession>A0A518IVC6</accession>
<proteinExistence type="predicted"/>
<gene>
    <name evidence="2" type="ORF">Mal33_30370</name>
</gene>
<keyword evidence="3" id="KW-1185">Reference proteome</keyword>